<comment type="catalytic activity">
    <reaction evidence="1 16">
        <text>a long-chain primary fatty alcohol + O2 = a long-chain fatty aldehyde + H2O2</text>
        <dbReference type="Rhea" id="RHEA:22756"/>
        <dbReference type="ChEBI" id="CHEBI:15379"/>
        <dbReference type="ChEBI" id="CHEBI:16240"/>
        <dbReference type="ChEBI" id="CHEBI:17176"/>
        <dbReference type="ChEBI" id="CHEBI:77396"/>
        <dbReference type="EC" id="1.1.3.20"/>
    </reaction>
</comment>
<dbReference type="GO" id="GO:0016020">
    <property type="term" value="C:membrane"/>
    <property type="evidence" value="ECO:0007669"/>
    <property type="project" value="UniProtKB-SubCell"/>
</dbReference>
<feature type="domain" description="Glucose-methanol-choline oxidoreductase N-terminal" evidence="18">
    <location>
        <begin position="240"/>
        <end position="454"/>
    </location>
</feature>
<keyword evidence="15" id="KW-0576">Peroxisome</keyword>
<dbReference type="InterPro" id="IPR007867">
    <property type="entry name" value="GMC_OxRtase_C"/>
</dbReference>
<name>A0A4P6XSS9_9ASCO</name>
<keyword evidence="21" id="KW-1185">Reference proteome</keyword>
<keyword evidence="10" id="KW-0274">FAD</keyword>
<accession>A0A4P6XSS9</accession>
<evidence type="ECO:0000256" key="1">
    <source>
        <dbReference type="ARBA" id="ARBA00000920"/>
    </source>
</evidence>
<keyword evidence="11" id="KW-1133">Transmembrane helix</keyword>
<evidence type="ECO:0000256" key="3">
    <source>
        <dbReference type="ARBA" id="ARBA00003842"/>
    </source>
</evidence>
<keyword evidence="12 16" id="KW-0560">Oxidoreductase</keyword>
<dbReference type="PANTHER" id="PTHR46056:SF12">
    <property type="entry name" value="LONG-CHAIN-ALCOHOL OXIDASE"/>
    <property type="match status" value="1"/>
</dbReference>
<organism evidence="20 21">
    <name type="scientific">Metschnikowia aff. pulcherrima</name>
    <dbReference type="NCBI Taxonomy" id="2163413"/>
    <lineage>
        <taxon>Eukaryota</taxon>
        <taxon>Fungi</taxon>
        <taxon>Dikarya</taxon>
        <taxon>Ascomycota</taxon>
        <taxon>Saccharomycotina</taxon>
        <taxon>Pichiomycetes</taxon>
        <taxon>Metschnikowiaceae</taxon>
        <taxon>Metschnikowia</taxon>
    </lineage>
</organism>
<evidence type="ECO:0000256" key="13">
    <source>
        <dbReference type="ARBA" id="ARBA00023095"/>
    </source>
</evidence>
<keyword evidence="9" id="KW-0812">Transmembrane</keyword>
<dbReference type="UniPathway" id="UPA00147"/>
<dbReference type="EC" id="1.1.3.20" evidence="16"/>
<feature type="active site" description="Proton acceptor" evidence="17">
    <location>
        <position position="633"/>
    </location>
</feature>
<evidence type="ECO:0000256" key="15">
    <source>
        <dbReference type="ARBA" id="ARBA00023140"/>
    </source>
</evidence>
<feature type="domain" description="Glucose-methanol-choline oxidoreductase C-terminal" evidence="19">
    <location>
        <begin position="539"/>
        <end position="686"/>
    </location>
</feature>
<evidence type="ECO:0000256" key="17">
    <source>
        <dbReference type="PIRSR" id="PIRSR028937-1"/>
    </source>
</evidence>
<dbReference type="InterPro" id="IPR000172">
    <property type="entry name" value="GMC_OxRdtase_N"/>
</dbReference>
<dbReference type="GO" id="GO:0046188">
    <property type="term" value="P:methane catabolic process"/>
    <property type="evidence" value="ECO:0007669"/>
    <property type="project" value="UniProtKB-UniPathway"/>
</dbReference>
<reference evidence="21" key="1">
    <citation type="submission" date="2019-03" db="EMBL/GenBank/DDBJ databases">
        <title>Snf2 controls pulcherriminic acid biosynthesis and connects pigmentation and antifungal activity of the yeast Metschnikowia pulcherrima.</title>
        <authorList>
            <person name="Gore-Lloyd D."/>
            <person name="Sumann I."/>
            <person name="Brachmann A.O."/>
            <person name="Schneeberger K."/>
            <person name="Ortiz-Merino R.A."/>
            <person name="Moreno-Beltran M."/>
            <person name="Schlaefli M."/>
            <person name="Kirner P."/>
            <person name="Santos Kron A."/>
            <person name="Wolfe K.H."/>
            <person name="Piel J."/>
            <person name="Ahrens C.H."/>
            <person name="Henk D."/>
            <person name="Freimoser F.M."/>
        </authorList>
    </citation>
    <scope>NUCLEOTIDE SEQUENCE [LARGE SCALE GENOMIC DNA]</scope>
    <source>
        <strain evidence="21">APC 1.2</strain>
    </source>
</reference>
<evidence type="ECO:0000259" key="19">
    <source>
        <dbReference type="Pfam" id="PF05199"/>
    </source>
</evidence>
<sequence length="703" mass="78726">MQLFPSTVQESHLDIVLAIADGFIHETTVENIQPYVVKDFDNEKLQEYVKTVTRPSQIPEVRTFLRLTINGQSTNALRMFYVAMSILSLRVLSPTLTNTTKLVTEMDDDEKRKLLLSWRDSPIETKNKLFSLFSRLSVLAFTAHAPDIHFEALDYPRRESRENLYEGYVRDDFEYTMKAPPVNNNCELYLPEIDVLIIGSGAGAGVVAHTLSRDGHKCLIIEKGQYFKPADINFDDAEGYKELYEHGGLLTTTNSQSIILAGATFGGGTTVNWSACLKTPFKVRSEWYENHGLDFVATDEYDSELDYVFKQMGASKEHVTHSKSNQALLDGCAKLGYKAKAIEQNNGAHENHSCGFCHLGCKWGVKQGSLANWLRDAAGNGAQFMSQVVVQKIIRNRKNVAVGVECKNLRNGFKFVIRGPRKYVLSGGSLQTPVLLQKSGFRNRHIGKNLKLHPITTVLAIWDEKKTDPHHHSIMTSICQEVEDMDGRAHGAKIETLLHTPYIEAAFLPWQSSDSIRKDLLRYQSTSAYIILTRDTLSGTVTYDPYKPETLVVDYVINKFDRQNMAEAILITMDVAYIEGAIEIIHPYFRAGRFKSAKPKDERSIGDEDYQKFRHHCAGLELSAYGLGYGSAHQMSTCRMSGKGPSDGACDTKGRLYECDNVYVADASVMPTASGANPMITTMALARHIAKEISKDLRPSARL</sequence>
<dbReference type="Gene3D" id="3.50.50.60">
    <property type="entry name" value="FAD/NAD(P)-binding domain"/>
    <property type="match status" value="2"/>
</dbReference>
<evidence type="ECO:0000256" key="10">
    <source>
        <dbReference type="ARBA" id="ARBA00022827"/>
    </source>
</evidence>
<dbReference type="GO" id="GO:0015945">
    <property type="term" value="P:methanol metabolic process"/>
    <property type="evidence" value="ECO:0007669"/>
    <property type="project" value="UniProtKB-KW"/>
</dbReference>
<evidence type="ECO:0000256" key="12">
    <source>
        <dbReference type="ARBA" id="ARBA00023002"/>
    </source>
</evidence>
<keyword evidence="13" id="KW-0485">Methanol utilization</keyword>
<dbReference type="GO" id="GO:0050660">
    <property type="term" value="F:flavin adenine dinucleotide binding"/>
    <property type="evidence" value="ECO:0007669"/>
    <property type="project" value="InterPro"/>
</dbReference>
<evidence type="ECO:0000256" key="9">
    <source>
        <dbReference type="ARBA" id="ARBA00022692"/>
    </source>
</evidence>
<evidence type="ECO:0000256" key="7">
    <source>
        <dbReference type="ARBA" id="ARBA00010790"/>
    </source>
</evidence>
<dbReference type="Pfam" id="PF05199">
    <property type="entry name" value="GMC_oxred_C"/>
    <property type="match status" value="1"/>
</dbReference>
<keyword evidence="8" id="KW-0285">Flavoprotein</keyword>
<comment type="pathway">
    <text evidence="6">Energy metabolism; methane degradation.</text>
</comment>
<evidence type="ECO:0000256" key="2">
    <source>
        <dbReference type="ARBA" id="ARBA00001411"/>
    </source>
</evidence>
<comment type="catalytic activity">
    <reaction evidence="2">
        <text>a primary alcohol + O2 = an aldehyde + H2O2</text>
        <dbReference type="Rhea" id="RHEA:19829"/>
        <dbReference type="ChEBI" id="CHEBI:15379"/>
        <dbReference type="ChEBI" id="CHEBI:15734"/>
        <dbReference type="ChEBI" id="CHEBI:16240"/>
        <dbReference type="ChEBI" id="CHEBI:17478"/>
        <dbReference type="EC" id="1.1.3.13"/>
    </reaction>
</comment>
<protein>
    <recommendedName>
        <fullName evidence="16">Long-chain-alcohol oxidase</fullName>
        <ecNumber evidence="16">1.1.3.20</ecNumber>
    </recommendedName>
</protein>
<gene>
    <name evidence="20" type="primary">MPUL0F02160</name>
    <name evidence="20" type="ORF">METSCH_F02160</name>
</gene>
<evidence type="ECO:0000256" key="14">
    <source>
        <dbReference type="ARBA" id="ARBA00023136"/>
    </source>
</evidence>
<evidence type="ECO:0000256" key="5">
    <source>
        <dbReference type="ARBA" id="ARBA00004370"/>
    </source>
</evidence>
<dbReference type="EMBL" id="CP034461">
    <property type="protein sequence ID" value="QBM90632.1"/>
    <property type="molecule type" value="Genomic_DNA"/>
</dbReference>
<comment type="similarity">
    <text evidence="7 16">Belongs to the GMC oxidoreductase family.</text>
</comment>
<evidence type="ECO:0000313" key="21">
    <source>
        <dbReference type="Proteomes" id="UP000292447"/>
    </source>
</evidence>
<dbReference type="GO" id="GO:0046577">
    <property type="term" value="F:long-chain-alcohol oxidase activity"/>
    <property type="evidence" value="ECO:0007669"/>
    <property type="project" value="UniProtKB-EC"/>
</dbReference>
<keyword evidence="14" id="KW-0472">Membrane</keyword>
<dbReference type="PIRSF" id="PIRSF028937">
    <property type="entry name" value="Lg_Ch_AO"/>
    <property type="match status" value="1"/>
</dbReference>
<evidence type="ECO:0000256" key="11">
    <source>
        <dbReference type="ARBA" id="ARBA00022989"/>
    </source>
</evidence>
<dbReference type="Pfam" id="PF00732">
    <property type="entry name" value="GMC_oxred_N"/>
    <property type="match status" value="1"/>
</dbReference>
<evidence type="ECO:0000259" key="18">
    <source>
        <dbReference type="Pfam" id="PF00732"/>
    </source>
</evidence>
<dbReference type="SUPFAM" id="SSF51905">
    <property type="entry name" value="FAD/NAD(P)-binding domain"/>
    <property type="match status" value="1"/>
</dbReference>
<dbReference type="Proteomes" id="UP000292447">
    <property type="component" value="Chromosome VI"/>
</dbReference>
<dbReference type="InterPro" id="IPR036188">
    <property type="entry name" value="FAD/NAD-bd_sf"/>
</dbReference>
<evidence type="ECO:0000313" key="20">
    <source>
        <dbReference type="EMBL" id="QBM90632.1"/>
    </source>
</evidence>
<proteinExistence type="inferred from homology"/>
<dbReference type="GO" id="GO:0005782">
    <property type="term" value="C:peroxisomal matrix"/>
    <property type="evidence" value="ECO:0007669"/>
    <property type="project" value="UniProtKB-SubCell"/>
</dbReference>
<dbReference type="GO" id="GO:0047639">
    <property type="term" value="F:alcohol oxidase activity"/>
    <property type="evidence" value="ECO:0007669"/>
    <property type="project" value="UniProtKB-EC"/>
</dbReference>
<dbReference type="InterPro" id="IPR012400">
    <property type="entry name" value="Long_Oxdase"/>
</dbReference>
<evidence type="ECO:0000256" key="8">
    <source>
        <dbReference type="ARBA" id="ARBA00022630"/>
    </source>
</evidence>
<evidence type="ECO:0000256" key="4">
    <source>
        <dbReference type="ARBA" id="ARBA00004253"/>
    </source>
</evidence>
<dbReference type="STRING" id="2163413.A0A4P6XSS9"/>
<evidence type="ECO:0000256" key="6">
    <source>
        <dbReference type="ARBA" id="ARBA00005144"/>
    </source>
</evidence>
<comment type="function">
    <text evidence="3">Long-chain fatty alcohol oxidase involved in the omega-oxidation pathway of lipid degradation.</text>
</comment>
<dbReference type="AlphaFoldDB" id="A0A4P6XSS9"/>
<dbReference type="PANTHER" id="PTHR46056">
    <property type="entry name" value="LONG-CHAIN-ALCOHOL OXIDASE"/>
    <property type="match status" value="1"/>
</dbReference>
<evidence type="ECO:0000256" key="16">
    <source>
        <dbReference type="PIRNR" id="PIRNR028937"/>
    </source>
</evidence>
<comment type="subcellular location">
    <subcellularLocation>
        <location evidence="5">Membrane</location>
    </subcellularLocation>
    <subcellularLocation>
        <location evidence="4">Peroxisome matrix</location>
    </subcellularLocation>
</comment>